<dbReference type="NCBIfam" id="TIGR00740">
    <property type="entry name" value="carboxy-S-adenosyl-L-methionine synthase CmoA"/>
    <property type="match status" value="1"/>
</dbReference>
<name>A0AAW8R2L2_9ALTE</name>
<sequence length="250" mass="27959">MAKNTPSDNKDRIYSSKQEEVRDFSFNDQVADVFPDMIARSVPGYKNIIDGIGKLSAIFAQDNTHIYDLGCSLGAASLSMAKQIDKTGLEIIGIDNSAAMVSRCQRNVNNYNYGSPIHIIKDDIACIDFKPASVIVMNFTLQFIDKTKRDALMMKIHEALVPGGILILSEKIKLGHPKIDSAIIDCHHEFKRENGYSELEIAQKRTALENVMILDEFTEHENRLKAAGFSAVSIWYQQFNFASFCAIKGE</sequence>
<dbReference type="GO" id="GO:0016743">
    <property type="term" value="F:carboxyl- or carbamoyltransferase activity"/>
    <property type="evidence" value="ECO:0007669"/>
    <property type="project" value="UniProtKB-UniRule"/>
</dbReference>
<feature type="binding site" evidence="3 4">
    <location>
        <position position="45"/>
    </location>
    <ligand>
        <name>S-adenosyl-L-methionine</name>
        <dbReference type="ChEBI" id="CHEBI:59789"/>
    </ligand>
</feature>
<keyword evidence="2 3" id="KW-0949">S-adenosyl-L-methionine</keyword>
<keyword evidence="1 3" id="KW-0808">Transferase</keyword>
<evidence type="ECO:0000259" key="5">
    <source>
        <dbReference type="Pfam" id="PF13649"/>
    </source>
</evidence>
<feature type="binding site" evidence="3 4">
    <location>
        <begin position="70"/>
        <end position="72"/>
    </location>
    <ligand>
        <name>S-adenosyl-L-methionine</name>
        <dbReference type="ChEBI" id="CHEBI:59789"/>
    </ligand>
</feature>
<dbReference type="GO" id="GO:0002098">
    <property type="term" value="P:tRNA wobble uridine modification"/>
    <property type="evidence" value="ECO:0007669"/>
    <property type="project" value="InterPro"/>
</dbReference>
<keyword evidence="7" id="KW-1185">Reference proteome</keyword>
<dbReference type="HAMAP" id="MF_01589">
    <property type="entry name" value="Cx_SAM_synthase"/>
    <property type="match status" value="1"/>
</dbReference>
<comment type="catalytic activity">
    <reaction evidence="3">
        <text>prephenate + S-adenosyl-L-methionine = carboxy-S-adenosyl-L-methionine + 3-phenylpyruvate + H2O</text>
        <dbReference type="Rhea" id="RHEA:51692"/>
        <dbReference type="ChEBI" id="CHEBI:15377"/>
        <dbReference type="ChEBI" id="CHEBI:18005"/>
        <dbReference type="ChEBI" id="CHEBI:29934"/>
        <dbReference type="ChEBI" id="CHEBI:59789"/>
        <dbReference type="ChEBI" id="CHEBI:134278"/>
    </reaction>
</comment>
<evidence type="ECO:0000256" key="3">
    <source>
        <dbReference type="HAMAP-Rule" id="MF_01589"/>
    </source>
</evidence>
<evidence type="ECO:0000256" key="4">
    <source>
        <dbReference type="PIRSR" id="PIRSR006325-1"/>
    </source>
</evidence>
<evidence type="ECO:0000313" key="6">
    <source>
        <dbReference type="EMBL" id="MDT0581383.1"/>
    </source>
</evidence>
<comment type="caution">
    <text evidence="6">The sequence shown here is derived from an EMBL/GenBank/DDBJ whole genome shotgun (WGS) entry which is preliminary data.</text>
</comment>
<feature type="binding site" evidence="3">
    <location>
        <position position="205"/>
    </location>
    <ligand>
        <name>S-adenosyl-L-methionine</name>
        <dbReference type="ChEBI" id="CHEBI:59789"/>
    </ligand>
</feature>
<feature type="binding site" evidence="3 4">
    <location>
        <begin position="123"/>
        <end position="124"/>
    </location>
    <ligand>
        <name>S-adenosyl-L-methionine</name>
        <dbReference type="ChEBI" id="CHEBI:59789"/>
    </ligand>
</feature>
<dbReference type="AlphaFoldDB" id="A0AAW8R2L2"/>
<protein>
    <recommendedName>
        <fullName evidence="3">Carboxy-S-adenosyl-L-methionine synthase</fullName>
        <shortName evidence="3">Cx-SAM synthase</shortName>
        <ecNumber evidence="3">2.1.3.-</ecNumber>
    </recommendedName>
</protein>
<feature type="binding site" evidence="3 4">
    <location>
        <position position="138"/>
    </location>
    <ligand>
        <name>S-adenosyl-L-methionine</name>
        <dbReference type="ChEBI" id="CHEBI:59789"/>
    </ligand>
</feature>
<dbReference type="EC" id="2.1.3.-" evidence="3"/>
<dbReference type="SUPFAM" id="SSF53335">
    <property type="entry name" value="S-adenosyl-L-methionine-dependent methyltransferases"/>
    <property type="match status" value="1"/>
</dbReference>
<dbReference type="PANTHER" id="PTHR43861">
    <property type="entry name" value="TRANS-ACONITATE 2-METHYLTRANSFERASE-RELATED"/>
    <property type="match status" value="1"/>
</dbReference>
<accession>A0AAW8R2L2</accession>
<dbReference type="RefSeq" id="WP_311360186.1">
    <property type="nucleotide sequence ID" value="NZ_JAVRIE010000001.1"/>
</dbReference>
<dbReference type="EMBL" id="JAVRIE010000001">
    <property type="protein sequence ID" value="MDT0581383.1"/>
    <property type="molecule type" value="Genomic_DNA"/>
</dbReference>
<feature type="binding site" evidence="3 4">
    <location>
        <begin position="95"/>
        <end position="96"/>
    </location>
    <ligand>
        <name>S-adenosyl-L-methionine</name>
        <dbReference type="ChEBI" id="CHEBI:59789"/>
    </ligand>
</feature>
<comment type="function">
    <text evidence="3">Catalyzes the conversion of S-adenosyl-L-methionine (SAM) to carboxy-S-adenosyl-L-methionine (Cx-SAM).</text>
</comment>
<evidence type="ECO:0000256" key="2">
    <source>
        <dbReference type="ARBA" id="ARBA00022691"/>
    </source>
</evidence>
<dbReference type="Pfam" id="PF13649">
    <property type="entry name" value="Methyltransf_25"/>
    <property type="match status" value="1"/>
</dbReference>
<comment type="similarity">
    <text evidence="3">Belongs to the class I-like SAM-binding methyltransferase superfamily. Cx-SAM synthase family.</text>
</comment>
<dbReference type="Proteomes" id="UP001249020">
    <property type="component" value="Unassembled WGS sequence"/>
</dbReference>
<dbReference type="GO" id="GO:1904047">
    <property type="term" value="F:S-adenosyl-L-methionine binding"/>
    <property type="evidence" value="ECO:0007669"/>
    <property type="project" value="UniProtKB-UniRule"/>
</dbReference>
<gene>
    <name evidence="3 6" type="primary">cmoA</name>
    <name evidence="6" type="ORF">RM544_02440</name>
</gene>
<organism evidence="6 7">
    <name type="scientific">Brumicola blandensis</name>
    <dbReference type="NCBI Taxonomy" id="3075611"/>
    <lineage>
        <taxon>Bacteria</taxon>
        <taxon>Pseudomonadati</taxon>
        <taxon>Pseudomonadota</taxon>
        <taxon>Gammaproteobacteria</taxon>
        <taxon>Alteromonadales</taxon>
        <taxon>Alteromonadaceae</taxon>
        <taxon>Brumicola</taxon>
    </lineage>
</organism>
<dbReference type="Gene3D" id="3.40.50.150">
    <property type="entry name" value="Vaccinia Virus protein VP39"/>
    <property type="match status" value="1"/>
</dbReference>
<feature type="domain" description="Methyltransferase" evidence="5">
    <location>
        <begin position="66"/>
        <end position="164"/>
    </location>
</feature>
<dbReference type="InterPro" id="IPR029063">
    <property type="entry name" value="SAM-dependent_MTases_sf"/>
</dbReference>
<proteinExistence type="inferred from homology"/>
<dbReference type="InterPro" id="IPR041698">
    <property type="entry name" value="Methyltransf_25"/>
</dbReference>
<evidence type="ECO:0000313" key="7">
    <source>
        <dbReference type="Proteomes" id="UP001249020"/>
    </source>
</evidence>
<dbReference type="CDD" id="cd02440">
    <property type="entry name" value="AdoMet_MTases"/>
    <property type="match status" value="1"/>
</dbReference>
<reference evidence="6 7" key="1">
    <citation type="submission" date="2023-09" db="EMBL/GenBank/DDBJ databases">
        <authorList>
            <person name="Rey-Velasco X."/>
        </authorList>
    </citation>
    <scope>NUCLEOTIDE SEQUENCE [LARGE SCALE GENOMIC DNA]</scope>
    <source>
        <strain evidence="6 7">W409</strain>
    </source>
</reference>
<dbReference type="PIRSF" id="PIRSF006325">
    <property type="entry name" value="MeTrfase_bac"/>
    <property type="match status" value="1"/>
</dbReference>
<comment type="subunit">
    <text evidence="3">Homodimer.</text>
</comment>
<dbReference type="PANTHER" id="PTHR43861:SF2">
    <property type="entry name" value="CARBOXY-S-ADENOSYL-L-METHIONINE SYNTHASE"/>
    <property type="match status" value="1"/>
</dbReference>
<evidence type="ECO:0000256" key="1">
    <source>
        <dbReference type="ARBA" id="ARBA00022679"/>
    </source>
</evidence>
<dbReference type="InterPro" id="IPR005271">
    <property type="entry name" value="CmoA"/>
</dbReference>